<dbReference type="AlphaFoldDB" id="A0AAN8INL7"/>
<evidence type="ECO:0000256" key="2">
    <source>
        <dbReference type="ARBA" id="ARBA00023242"/>
    </source>
</evidence>
<name>A0AAN8INL7_TRICO</name>
<feature type="compositionally biased region" description="Acidic residues" evidence="3">
    <location>
        <begin position="11"/>
        <end position="21"/>
    </location>
</feature>
<dbReference type="EMBL" id="WIXE01010607">
    <property type="protein sequence ID" value="KAK5977433.1"/>
    <property type="molecule type" value="Genomic_DNA"/>
</dbReference>
<feature type="non-terminal residue" evidence="5">
    <location>
        <position position="98"/>
    </location>
</feature>
<accession>A0AAN8INL7</accession>
<gene>
    <name evidence="5" type="ORF">GCK32_006990</name>
</gene>
<evidence type="ECO:0000256" key="1">
    <source>
        <dbReference type="ARBA" id="ARBA00004123"/>
    </source>
</evidence>
<feature type="domain" description="Chromo shadow" evidence="4">
    <location>
        <begin position="58"/>
        <end position="98"/>
    </location>
</feature>
<evidence type="ECO:0000259" key="4">
    <source>
        <dbReference type="Pfam" id="PF01393"/>
    </source>
</evidence>
<feature type="region of interest" description="Disordered" evidence="3">
    <location>
        <begin position="1"/>
        <end position="34"/>
    </location>
</feature>
<feature type="compositionally biased region" description="Polar residues" evidence="3">
    <location>
        <begin position="1"/>
        <end position="10"/>
    </location>
</feature>
<organism evidence="5 6">
    <name type="scientific">Trichostrongylus colubriformis</name>
    <name type="common">Black scour worm</name>
    <dbReference type="NCBI Taxonomy" id="6319"/>
    <lineage>
        <taxon>Eukaryota</taxon>
        <taxon>Metazoa</taxon>
        <taxon>Ecdysozoa</taxon>
        <taxon>Nematoda</taxon>
        <taxon>Chromadorea</taxon>
        <taxon>Rhabditida</taxon>
        <taxon>Rhabditina</taxon>
        <taxon>Rhabditomorpha</taxon>
        <taxon>Strongyloidea</taxon>
        <taxon>Trichostrongylidae</taxon>
        <taxon>Trichostrongylus</taxon>
    </lineage>
</organism>
<proteinExistence type="predicted"/>
<keyword evidence="6" id="KW-1185">Reference proteome</keyword>
<comment type="caution">
    <text evidence="5">The sequence shown here is derived from an EMBL/GenBank/DDBJ whole genome shotgun (WGS) entry which is preliminary data.</text>
</comment>
<dbReference type="InterPro" id="IPR008251">
    <property type="entry name" value="Chromo_shadow_dom"/>
</dbReference>
<dbReference type="Proteomes" id="UP001331761">
    <property type="component" value="Unassembled WGS sequence"/>
</dbReference>
<keyword evidence="2" id="KW-0539">Nucleus</keyword>
<evidence type="ECO:0000313" key="6">
    <source>
        <dbReference type="Proteomes" id="UP001331761"/>
    </source>
</evidence>
<protein>
    <submittedName>
        <fullName evidence="5">Chromo shadow domain protein</fullName>
    </submittedName>
</protein>
<evidence type="ECO:0000313" key="5">
    <source>
        <dbReference type="EMBL" id="KAK5977433.1"/>
    </source>
</evidence>
<dbReference type="Pfam" id="PF01393">
    <property type="entry name" value="Chromo_shadow"/>
    <property type="match status" value="1"/>
</dbReference>
<evidence type="ECO:0000256" key="3">
    <source>
        <dbReference type="SAM" id="MobiDB-lite"/>
    </source>
</evidence>
<comment type="subcellular location">
    <subcellularLocation>
        <location evidence="1">Nucleus</location>
    </subcellularLocation>
</comment>
<reference evidence="5 6" key="1">
    <citation type="submission" date="2019-10" db="EMBL/GenBank/DDBJ databases">
        <title>Assembly and Annotation for the nematode Trichostrongylus colubriformis.</title>
        <authorList>
            <person name="Martin J."/>
        </authorList>
    </citation>
    <scope>NUCLEOTIDE SEQUENCE [LARGE SCALE GENOMIC DNA]</scope>
    <source>
        <strain evidence="5">G859</strain>
        <tissue evidence="5">Whole worm</tissue>
    </source>
</reference>
<sequence length="98" mass="11388">MTLFSRNMTDVENELFDDGTAEDTPKPLPVKRKDDSKYGVYTGRKISRILDLNTKESELQMLVVYPDNKKISKTDAELVPTRILRHYAPQMVIDYYES</sequence>
<dbReference type="GO" id="GO:0005634">
    <property type="term" value="C:nucleus"/>
    <property type="evidence" value="ECO:0007669"/>
    <property type="project" value="UniProtKB-SubCell"/>
</dbReference>
<dbReference type="SUPFAM" id="SSF54160">
    <property type="entry name" value="Chromo domain-like"/>
    <property type="match status" value="1"/>
</dbReference>
<dbReference type="CDD" id="cd00034">
    <property type="entry name" value="CSD"/>
    <property type="match status" value="1"/>
</dbReference>
<dbReference type="InterPro" id="IPR016197">
    <property type="entry name" value="Chromo-like_dom_sf"/>
</dbReference>
<dbReference type="Gene3D" id="2.40.50.40">
    <property type="match status" value="1"/>
</dbReference>